<dbReference type="Proteomes" id="UP001160390">
    <property type="component" value="Unassembled WGS sequence"/>
</dbReference>
<dbReference type="GO" id="GO:0005737">
    <property type="term" value="C:cytoplasm"/>
    <property type="evidence" value="ECO:0007669"/>
    <property type="project" value="TreeGrafter"/>
</dbReference>
<dbReference type="SMART" id="SM00829">
    <property type="entry name" value="PKS_ER"/>
    <property type="match status" value="1"/>
</dbReference>
<gene>
    <name evidence="8" type="ORF">CCHLO57077_00016868</name>
</gene>
<dbReference type="PANTHER" id="PTHR42940:SF8">
    <property type="entry name" value="VACUOLAR PROTEIN SORTING-ASSOCIATED PROTEIN 11"/>
    <property type="match status" value="1"/>
</dbReference>
<protein>
    <recommendedName>
        <fullName evidence="7">Enoyl reductase (ER) domain-containing protein</fullName>
    </recommendedName>
</protein>
<accession>A0AA35QCI1</accession>
<evidence type="ECO:0000256" key="4">
    <source>
        <dbReference type="ARBA" id="ARBA00022833"/>
    </source>
</evidence>
<dbReference type="InterPro" id="IPR013154">
    <property type="entry name" value="ADH-like_N"/>
</dbReference>
<dbReference type="InterPro" id="IPR011032">
    <property type="entry name" value="GroES-like_sf"/>
</dbReference>
<dbReference type="InterPro" id="IPR036291">
    <property type="entry name" value="NAD(P)-bd_dom_sf"/>
</dbReference>
<evidence type="ECO:0000256" key="3">
    <source>
        <dbReference type="ARBA" id="ARBA00022723"/>
    </source>
</evidence>
<dbReference type="InterPro" id="IPR020843">
    <property type="entry name" value="ER"/>
</dbReference>
<dbReference type="Pfam" id="PF00107">
    <property type="entry name" value="ADH_zinc_N"/>
    <property type="match status" value="1"/>
</dbReference>
<keyword evidence="3 6" id="KW-0479">Metal-binding</keyword>
<comment type="similarity">
    <text evidence="2 6">Belongs to the zinc-containing alcohol dehydrogenase family.</text>
</comment>
<dbReference type="SUPFAM" id="SSF51735">
    <property type="entry name" value="NAD(P)-binding Rossmann-fold domains"/>
    <property type="match status" value="1"/>
</dbReference>
<sequence>MKAFQYDNSITGLQFRDISVPEPGPEHVQIEVKAAGICHSDCHIVTGRSDGWLSKRPITLGHEVAGIITNIGPGISQFCLGDRVAVTQICYPIEERDWSLSIGLGFDGGYAQYAVAPVHRLMRIPDNVSFAQAAVATDALASSYHAVVEAGAEQGITVGIIGLGGLGMSGLVFGALRGAKVYGIDILTDKFKEAQRLGAHGCFKSLDDAKDVSFDAVVDFVGTSSTIQSAFSAVKEGGKVVAVGLAAKALTVPTEDLVLRSVTLVGSVGASADDLAEVLGLLEDGSVKPLLVEVLFADIPASIATLAEGGVNGRLWTDPSKIVN</sequence>
<keyword evidence="9" id="KW-1185">Reference proteome</keyword>
<dbReference type="Gene3D" id="3.90.180.10">
    <property type="entry name" value="Medium-chain alcohol dehydrogenases, catalytic domain"/>
    <property type="match status" value="1"/>
</dbReference>
<dbReference type="PROSITE" id="PS00059">
    <property type="entry name" value="ADH_ZINC"/>
    <property type="match status" value="1"/>
</dbReference>
<dbReference type="InterPro" id="IPR002328">
    <property type="entry name" value="ADH_Zn_CS"/>
</dbReference>
<keyword evidence="4 6" id="KW-0862">Zinc</keyword>
<reference evidence="8" key="1">
    <citation type="submission" date="2023-01" db="EMBL/GenBank/DDBJ databases">
        <authorList>
            <person name="Piombo E."/>
        </authorList>
    </citation>
    <scope>NUCLEOTIDE SEQUENCE</scope>
</reference>
<evidence type="ECO:0000313" key="8">
    <source>
        <dbReference type="EMBL" id="CAI6099472.1"/>
    </source>
</evidence>
<evidence type="ECO:0000313" key="9">
    <source>
        <dbReference type="Proteomes" id="UP001160390"/>
    </source>
</evidence>
<dbReference type="InterPro" id="IPR013149">
    <property type="entry name" value="ADH-like_C"/>
</dbReference>
<comment type="caution">
    <text evidence="8">The sequence shown here is derived from an EMBL/GenBank/DDBJ whole genome shotgun (WGS) entry which is preliminary data.</text>
</comment>
<proteinExistence type="inferred from homology"/>
<evidence type="ECO:0000256" key="5">
    <source>
        <dbReference type="ARBA" id="ARBA00023002"/>
    </source>
</evidence>
<organism evidence="8 9">
    <name type="scientific">Clonostachys chloroleuca</name>
    <dbReference type="NCBI Taxonomy" id="1926264"/>
    <lineage>
        <taxon>Eukaryota</taxon>
        <taxon>Fungi</taxon>
        <taxon>Dikarya</taxon>
        <taxon>Ascomycota</taxon>
        <taxon>Pezizomycotina</taxon>
        <taxon>Sordariomycetes</taxon>
        <taxon>Hypocreomycetidae</taxon>
        <taxon>Hypocreales</taxon>
        <taxon>Bionectriaceae</taxon>
        <taxon>Clonostachys</taxon>
    </lineage>
</organism>
<dbReference type="EMBL" id="CABFNP030001320">
    <property type="protein sequence ID" value="CAI6099472.1"/>
    <property type="molecule type" value="Genomic_DNA"/>
</dbReference>
<dbReference type="GO" id="GO:0008270">
    <property type="term" value="F:zinc ion binding"/>
    <property type="evidence" value="ECO:0007669"/>
    <property type="project" value="InterPro"/>
</dbReference>
<comment type="cofactor">
    <cofactor evidence="1 6">
        <name>Zn(2+)</name>
        <dbReference type="ChEBI" id="CHEBI:29105"/>
    </cofactor>
</comment>
<feature type="domain" description="Enoyl reductase (ER)" evidence="7">
    <location>
        <begin position="8"/>
        <end position="317"/>
    </location>
</feature>
<evidence type="ECO:0000259" key="7">
    <source>
        <dbReference type="SMART" id="SM00829"/>
    </source>
</evidence>
<evidence type="ECO:0000256" key="2">
    <source>
        <dbReference type="ARBA" id="ARBA00008072"/>
    </source>
</evidence>
<dbReference type="Gene3D" id="3.40.50.720">
    <property type="entry name" value="NAD(P)-binding Rossmann-like Domain"/>
    <property type="match status" value="1"/>
</dbReference>
<dbReference type="SUPFAM" id="SSF50129">
    <property type="entry name" value="GroES-like"/>
    <property type="match status" value="1"/>
</dbReference>
<dbReference type="CDD" id="cd08254">
    <property type="entry name" value="hydroxyacyl_CoA_DH"/>
    <property type="match status" value="1"/>
</dbReference>
<dbReference type="AlphaFoldDB" id="A0AA35QCI1"/>
<evidence type="ECO:0000256" key="6">
    <source>
        <dbReference type="RuleBase" id="RU361277"/>
    </source>
</evidence>
<name>A0AA35QCI1_9HYPO</name>
<dbReference type="PANTHER" id="PTHR42940">
    <property type="entry name" value="ALCOHOL DEHYDROGENASE 1-RELATED"/>
    <property type="match status" value="1"/>
</dbReference>
<evidence type="ECO:0000256" key="1">
    <source>
        <dbReference type="ARBA" id="ARBA00001947"/>
    </source>
</evidence>
<dbReference type="Pfam" id="PF08240">
    <property type="entry name" value="ADH_N"/>
    <property type="match status" value="1"/>
</dbReference>
<dbReference type="GO" id="GO:0004022">
    <property type="term" value="F:alcohol dehydrogenase (NAD+) activity"/>
    <property type="evidence" value="ECO:0007669"/>
    <property type="project" value="TreeGrafter"/>
</dbReference>
<keyword evidence="5" id="KW-0560">Oxidoreductase</keyword>